<keyword evidence="6" id="KW-0677">Repeat</keyword>
<dbReference type="PANTHER" id="PTHR48060:SF21">
    <property type="entry name" value="L DOMAIN-LIKE PROTEIN"/>
    <property type="match status" value="1"/>
</dbReference>
<reference evidence="12 13" key="1">
    <citation type="journal article" date="2011" name="Science">
        <title>The Selaginella genome identifies genetic changes associated with the evolution of vascular plants.</title>
        <authorList>
            <person name="Banks J.A."/>
            <person name="Nishiyama T."/>
            <person name="Hasebe M."/>
            <person name="Bowman J.L."/>
            <person name="Gribskov M."/>
            <person name="dePamphilis C."/>
            <person name="Albert V.A."/>
            <person name="Aono N."/>
            <person name="Aoyama T."/>
            <person name="Ambrose B.A."/>
            <person name="Ashton N.W."/>
            <person name="Axtell M.J."/>
            <person name="Barker E."/>
            <person name="Barker M.S."/>
            <person name="Bennetzen J.L."/>
            <person name="Bonawitz N.D."/>
            <person name="Chapple C."/>
            <person name="Cheng C."/>
            <person name="Correa L.G."/>
            <person name="Dacre M."/>
            <person name="DeBarry J."/>
            <person name="Dreyer I."/>
            <person name="Elias M."/>
            <person name="Engstrom E.M."/>
            <person name="Estelle M."/>
            <person name="Feng L."/>
            <person name="Finet C."/>
            <person name="Floyd S.K."/>
            <person name="Frommer W.B."/>
            <person name="Fujita T."/>
            <person name="Gramzow L."/>
            <person name="Gutensohn M."/>
            <person name="Harholt J."/>
            <person name="Hattori M."/>
            <person name="Heyl A."/>
            <person name="Hirai T."/>
            <person name="Hiwatashi Y."/>
            <person name="Ishikawa M."/>
            <person name="Iwata M."/>
            <person name="Karol K.G."/>
            <person name="Koehler B."/>
            <person name="Kolukisaoglu U."/>
            <person name="Kubo M."/>
            <person name="Kurata T."/>
            <person name="Lalonde S."/>
            <person name="Li K."/>
            <person name="Li Y."/>
            <person name="Litt A."/>
            <person name="Lyons E."/>
            <person name="Manning G."/>
            <person name="Maruyama T."/>
            <person name="Michael T.P."/>
            <person name="Mikami K."/>
            <person name="Miyazaki S."/>
            <person name="Morinaga S."/>
            <person name="Murata T."/>
            <person name="Mueller-Roeber B."/>
            <person name="Nelson D.R."/>
            <person name="Obara M."/>
            <person name="Oguri Y."/>
            <person name="Olmstead R.G."/>
            <person name="Onodera N."/>
            <person name="Petersen B.L."/>
            <person name="Pils B."/>
            <person name="Prigge M."/>
            <person name="Rensing S.A."/>
            <person name="Riano-Pachon D.M."/>
            <person name="Roberts A.W."/>
            <person name="Sato Y."/>
            <person name="Scheller H.V."/>
            <person name="Schulz B."/>
            <person name="Schulz C."/>
            <person name="Shakirov E.V."/>
            <person name="Shibagaki N."/>
            <person name="Shinohara N."/>
            <person name="Shippen D.E."/>
            <person name="Soerensen I."/>
            <person name="Sotooka R."/>
            <person name="Sugimoto N."/>
            <person name="Sugita M."/>
            <person name="Sumikawa N."/>
            <person name="Tanurdzic M."/>
            <person name="Theissen G."/>
            <person name="Ulvskov P."/>
            <person name="Wakazuki S."/>
            <person name="Weng J.K."/>
            <person name="Willats W.W."/>
            <person name="Wipf D."/>
            <person name="Wolf P.G."/>
            <person name="Yang L."/>
            <person name="Zimmer A.D."/>
            <person name="Zhu Q."/>
            <person name="Mitros T."/>
            <person name="Hellsten U."/>
            <person name="Loque D."/>
            <person name="Otillar R."/>
            <person name="Salamov A."/>
            <person name="Schmutz J."/>
            <person name="Shapiro H."/>
            <person name="Lindquist E."/>
            <person name="Lucas S."/>
            <person name="Rokhsar D."/>
            <person name="Grigoriev I.V."/>
        </authorList>
    </citation>
    <scope>NUCLEOTIDE SEQUENCE [LARGE SCALE GENOMIC DNA]</scope>
</reference>
<dbReference type="Pfam" id="PF00560">
    <property type="entry name" value="LRR_1"/>
    <property type="match status" value="7"/>
</dbReference>
<feature type="chain" id="PRO_5003122364" description="Leucine-rich repeat-containing N-terminal plant-type domain-containing protein" evidence="10">
    <location>
        <begin position="20"/>
        <end position="627"/>
    </location>
</feature>
<proteinExistence type="inferred from homology"/>
<dbReference type="Gene3D" id="3.80.10.10">
    <property type="entry name" value="Ribonuclease Inhibitor"/>
    <property type="match status" value="2"/>
</dbReference>
<dbReference type="PANTHER" id="PTHR48060">
    <property type="entry name" value="DNA DAMAGE-REPAIR/TOLERATION PROTEIN DRT100"/>
    <property type="match status" value="1"/>
</dbReference>
<sequence length="627" mass="67719">SGIVIVLLVFCFICSFSNAKEESSVLLSFKNSVDDPSKTLSSWNTSVNFCQHWNGIACTAKGRVSILALENLALPGSLLVSTINSLPFLLELSVLGSNFTDALNSSKQACSLELIKLSGNQNMSFTTNFDAMLVCKGLKILNLSNNQIEGKIQVPIGSVLEVMDLSNNLFSGELPHLLFSQCKRLRYLDLSHNHLTGELPEDLFKNCTNLQQISLASNSFRGTSFPSIHSLPSLEFLDASFNNFTGPVPAIHENLKHLNLSSNNFSTTRETLCPSLNSSRLESLILVNNKLTGRVLDSVMNCSSLRMLDLSFNSLTGEIPSSICKQLPKLEHFLAWVNNLQGQLPQNLASCSNLTEIILTFNNLSGNIPPELLSSTKSLQWLCLSNNRLSGELPDSLEHAKEMIVLQLSNNSLQGKLPSNMTMQTIDLRGNSLSGRISASLNGFTGTKSAKSNVAGTSLKLATGIKTCGCIDNIFILQGISLEEMERLLSAKSGGCKCSISFLPASFYGFSTTSPSFIDVSFNRLVGDIPRELGSMQDANYLSVAHNFLSGTIPVELGYLKKVIGMDLSFNDLQGSIPSSFSSLQSLTGLNVSHNNLSGPIPQGGQLWTLDPSSYAGNAGLCGFPLA</sequence>
<keyword evidence="8" id="KW-0472">Membrane</keyword>
<dbReference type="Pfam" id="PF13855">
    <property type="entry name" value="LRR_8"/>
    <property type="match status" value="1"/>
</dbReference>
<comment type="subcellular location">
    <subcellularLocation>
        <location evidence="1">Membrane</location>
        <topology evidence="1">Single-pass membrane protein</topology>
    </subcellularLocation>
</comment>
<dbReference type="PRINTS" id="PR00019">
    <property type="entry name" value="LEURICHRPT"/>
</dbReference>
<feature type="non-terminal residue" evidence="12">
    <location>
        <position position="1"/>
    </location>
</feature>
<dbReference type="GO" id="GO:0016020">
    <property type="term" value="C:membrane"/>
    <property type="evidence" value="ECO:0007669"/>
    <property type="project" value="UniProtKB-SubCell"/>
</dbReference>
<dbReference type="InterPro" id="IPR053211">
    <property type="entry name" value="DNA_repair-toleration"/>
</dbReference>
<dbReference type="InParanoid" id="D8S2I0"/>
<protein>
    <recommendedName>
        <fullName evidence="11">Leucine-rich repeat-containing N-terminal plant-type domain-containing protein</fullName>
    </recommendedName>
</protein>
<dbReference type="KEGG" id="smo:SELMODRAFT_20778"/>
<evidence type="ECO:0000313" key="13">
    <source>
        <dbReference type="Proteomes" id="UP000001514"/>
    </source>
</evidence>
<dbReference type="Gramene" id="EFJ21464">
    <property type="protein sequence ID" value="EFJ21464"/>
    <property type="gene ID" value="SELMODRAFT_20778"/>
</dbReference>
<dbReference type="SUPFAM" id="SSF52058">
    <property type="entry name" value="L domain-like"/>
    <property type="match status" value="1"/>
</dbReference>
<evidence type="ECO:0000256" key="7">
    <source>
        <dbReference type="ARBA" id="ARBA00022989"/>
    </source>
</evidence>
<keyword evidence="9" id="KW-0325">Glycoprotein</keyword>
<dbReference type="InterPro" id="IPR032675">
    <property type="entry name" value="LRR_dom_sf"/>
</dbReference>
<evidence type="ECO:0000256" key="1">
    <source>
        <dbReference type="ARBA" id="ARBA00004167"/>
    </source>
</evidence>
<dbReference type="eggNOG" id="ENOG502QRF2">
    <property type="taxonomic scope" value="Eukaryota"/>
</dbReference>
<keyword evidence="3" id="KW-0433">Leucine-rich repeat</keyword>
<evidence type="ECO:0000256" key="5">
    <source>
        <dbReference type="ARBA" id="ARBA00022729"/>
    </source>
</evidence>
<dbReference type="FunFam" id="3.80.10.10:FF:000111">
    <property type="entry name" value="LRR receptor-like serine/threonine-protein kinase ERECTA"/>
    <property type="match status" value="1"/>
</dbReference>
<dbReference type="InterPro" id="IPR013210">
    <property type="entry name" value="LRR_N_plant-typ"/>
</dbReference>
<keyword evidence="4" id="KW-0812">Transmembrane</keyword>
<evidence type="ECO:0000256" key="10">
    <source>
        <dbReference type="SAM" id="SignalP"/>
    </source>
</evidence>
<organism evidence="13">
    <name type="scientific">Selaginella moellendorffii</name>
    <name type="common">Spikemoss</name>
    <dbReference type="NCBI Taxonomy" id="88036"/>
    <lineage>
        <taxon>Eukaryota</taxon>
        <taxon>Viridiplantae</taxon>
        <taxon>Streptophyta</taxon>
        <taxon>Embryophyta</taxon>
        <taxon>Tracheophyta</taxon>
        <taxon>Lycopodiopsida</taxon>
        <taxon>Selaginellales</taxon>
        <taxon>Selaginellaceae</taxon>
        <taxon>Selaginella</taxon>
    </lineage>
</organism>
<evidence type="ECO:0000313" key="12">
    <source>
        <dbReference type="EMBL" id="EFJ21464.1"/>
    </source>
</evidence>
<dbReference type="FunFam" id="3.80.10.10:FF:000041">
    <property type="entry name" value="LRR receptor-like serine/threonine-protein kinase ERECTA"/>
    <property type="match status" value="1"/>
</dbReference>
<evidence type="ECO:0000256" key="4">
    <source>
        <dbReference type="ARBA" id="ARBA00022692"/>
    </source>
</evidence>
<feature type="non-terminal residue" evidence="12">
    <location>
        <position position="627"/>
    </location>
</feature>
<comment type="similarity">
    <text evidence="2">Belongs to the RLP family.</text>
</comment>
<keyword evidence="7" id="KW-1133">Transmembrane helix</keyword>
<keyword evidence="13" id="KW-1185">Reference proteome</keyword>
<evidence type="ECO:0000256" key="6">
    <source>
        <dbReference type="ARBA" id="ARBA00022737"/>
    </source>
</evidence>
<evidence type="ECO:0000256" key="9">
    <source>
        <dbReference type="ARBA" id="ARBA00023180"/>
    </source>
</evidence>
<dbReference type="PROSITE" id="PS51450">
    <property type="entry name" value="LRR"/>
    <property type="match status" value="1"/>
</dbReference>
<dbReference type="Proteomes" id="UP000001514">
    <property type="component" value="Unassembled WGS sequence"/>
</dbReference>
<evidence type="ECO:0000256" key="3">
    <source>
        <dbReference type="ARBA" id="ARBA00022614"/>
    </source>
</evidence>
<accession>D8S2I0</accession>
<dbReference type="EMBL" id="GL377599">
    <property type="protein sequence ID" value="EFJ21464.1"/>
    <property type="molecule type" value="Genomic_DNA"/>
</dbReference>
<evidence type="ECO:0000259" key="11">
    <source>
        <dbReference type="Pfam" id="PF08263"/>
    </source>
</evidence>
<dbReference type="HOGENOM" id="CLU_000288_22_4_1"/>
<evidence type="ECO:0000256" key="8">
    <source>
        <dbReference type="ARBA" id="ARBA00023136"/>
    </source>
</evidence>
<gene>
    <name evidence="12" type="ORF">SELMODRAFT_20778</name>
</gene>
<dbReference type="InterPro" id="IPR001611">
    <property type="entry name" value="Leu-rich_rpt"/>
</dbReference>
<evidence type="ECO:0000256" key="2">
    <source>
        <dbReference type="ARBA" id="ARBA00009592"/>
    </source>
</evidence>
<feature type="signal peptide" evidence="10">
    <location>
        <begin position="1"/>
        <end position="19"/>
    </location>
</feature>
<keyword evidence="5 10" id="KW-0732">Signal</keyword>
<dbReference type="AlphaFoldDB" id="D8S2I0"/>
<feature type="domain" description="Leucine-rich repeat-containing N-terminal plant-type" evidence="11">
    <location>
        <begin position="21"/>
        <end position="59"/>
    </location>
</feature>
<dbReference type="Pfam" id="PF08263">
    <property type="entry name" value="LRRNT_2"/>
    <property type="match status" value="1"/>
</dbReference>
<name>D8S2I0_SELML</name>